<dbReference type="InterPro" id="IPR023997">
    <property type="entry name" value="TonB-dep_OMP_SusC/RagA_CS"/>
</dbReference>
<comment type="subcellular location">
    <subcellularLocation>
        <location evidence="1">Cell outer membrane</location>
        <topology evidence="1">Multi-pass membrane protein</topology>
    </subcellularLocation>
</comment>
<name>A0AAW8VPE7_9BACE</name>
<dbReference type="InterPro" id="IPR037066">
    <property type="entry name" value="Plug_dom_sf"/>
</dbReference>
<dbReference type="Pfam" id="PF07715">
    <property type="entry name" value="Plug"/>
    <property type="match status" value="1"/>
</dbReference>
<evidence type="ECO:0000259" key="3">
    <source>
        <dbReference type="Pfam" id="PF07715"/>
    </source>
</evidence>
<dbReference type="NCBIfam" id="TIGR04056">
    <property type="entry name" value="OMP_RagA_SusC"/>
    <property type="match status" value="1"/>
</dbReference>
<feature type="chain" id="PRO_5043387256" evidence="2">
    <location>
        <begin position="31"/>
        <end position="1064"/>
    </location>
</feature>
<gene>
    <name evidence="4" type="ORF">RO785_24500</name>
</gene>
<dbReference type="SUPFAM" id="SSF49464">
    <property type="entry name" value="Carboxypeptidase regulatory domain-like"/>
    <property type="match status" value="1"/>
</dbReference>
<accession>A0AAW8VPE7</accession>
<dbReference type="AlphaFoldDB" id="A0AAW8VPE7"/>
<protein>
    <submittedName>
        <fullName evidence="4">TonB-dependent receptor</fullName>
    </submittedName>
</protein>
<comment type="similarity">
    <text evidence="1">Belongs to the TonB-dependent receptor family.</text>
</comment>
<keyword evidence="2" id="KW-0732">Signal</keyword>
<dbReference type="NCBIfam" id="TIGR04057">
    <property type="entry name" value="SusC_RagA_signa"/>
    <property type="match status" value="1"/>
</dbReference>
<dbReference type="InterPro" id="IPR023996">
    <property type="entry name" value="TonB-dep_OMP_SusC/RagA"/>
</dbReference>
<dbReference type="PROSITE" id="PS52016">
    <property type="entry name" value="TONB_DEPENDENT_REC_3"/>
    <property type="match status" value="1"/>
</dbReference>
<reference evidence="4" key="1">
    <citation type="submission" date="2023-08" db="EMBL/GenBank/DDBJ databases">
        <title>Reintroducing virulent viruses to syntetic microbiomes.</title>
        <authorList>
            <person name="Wilde J."/>
            <person name="Boyes R."/>
            <person name="Robinson A.V."/>
            <person name="Daisley B.A."/>
            <person name="Allen-Vercoe E."/>
        </authorList>
    </citation>
    <scope>NUCLEOTIDE SEQUENCE</scope>
    <source>
        <strain evidence="4">225I_12FAA</strain>
    </source>
</reference>
<keyword evidence="1" id="KW-0472">Membrane</keyword>
<dbReference type="GO" id="GO:0009279">
    <property type="term" value="C:cell outer membrane"/>
    <property type="evidence" value="ECO:0007669"/>
    <property type="project" value="UniProtKB-SubCell"/>
</dbReference>
<dbReference type="FunFam" id="2.170.130.10:FF:000003">
    <property type="entry name" value="SusC/RagA family TonB-linked outer membrane protein"/>
    <property type="match status" value="1"/>
</dbReference>
<dbReference type="RefSeq" id="WP_195511397.1">
    <property type="nucleotide sequence ID" value="NZ_JADMQL010000003.1"/>
</dbReference>
<proteinExistence type="inferred from homology"/>
<evidence type="ECO:0000313" key="5">
    <source>
        <dbReference type="Proteomes" id="UP001266995"/>
    </source>
</evidence>
<keyword evidence="1" id="KW-0813">Transport</keyword>
<evidence type="ECO:0000313" key="4">
    <source>
        <dbReference type="EMBL" id="MDT4514128.1"/>
    </source>
</evidence>
<feature type="domain" description="TonB-dependent receptor plug" evidence="3">
    <location>
        <begin position="149"/>
        <end position="255"/>
    </location>
</feature>
<dbReference type="Gene3D" id="2.170.130.10">
    <property type="entry name" value="TonB-dependent receptor, plug domain"/>
    <property type="match status" value="1"/>
</dbReference>
<dbReference type="Gene3D" id="2.60.40.1120">
    <property type="entry name" value="Carboxypeptidase-like, regulatory domain"/>
    <property type="match status" value="1"/>
</dbReference>
<dbReference type="InterPro" id="IPR039426">
    <property type="entry name" value="TonB-dep_rcpt-like"/>
</dbReference>
<keyword evidence="1" id="KW-0812">Transmembrane</keyword>
<dbReference type="Proteomes" id="UP001266995">
    <property type="component" value="Unassembled WGS sequence"/>
</dbReference>
<comment type="caution">
    <text evidence="4">The sequence shown here is derived from an EMBL/GenBank/DDBJ whole genome shotgun (WGS) entry which is preliminary data.</text>
</comment>
<evidence type="ECO:0000256" key="1">
    <source>
        <dbReference type="PROSITE-ProRule" id="PRU01360"/>
    </source>
</evidence>
<organism evidence="4 5">
    <name type="scientific">Bacteroides cellulosilyticus</name>
    <dbReference type="NCBI Taxonomy" id="246787"/>
    <lineage>
        <taxon>Bacteria</taxon>
        <taxon>Pseudomonadati</taxon>
        <taxon>Bacteroidota</taxon>
        <taxon>Bacteroidia</taxon>
        <taxon>Bacteroidales</taxon>
        <taxon>Bacteroidaceae</taxon>
        <taxon>Bacteroides</taxon>
    </lineage>
</organism>
<feature type="signal peptide" evidence="2">
    <location>
        <begin position="1"/>
        <end position="30"/>
    </location>
</feature>
<keyword evidence="4" id="KW-0675">Receptor</keyword>
<keyword evidence="1" id="KW-0998">Cell outer membrane</keyword>
<dbReference type="EMBL" id="JAVSNH010000002">
    <property type="protein sequence ID" value="MDT4514128.1"/>
    <property type="molecule type" value="Genomic_DNA"/>
</dbReference>
<sequence>MMKDHNFWKRKGVFSVLLVCLLGSTNAGYASDPEHAMTSGGTTGTLGVNLQQQQQRITIRGNIMDTKSEPLAGVHVILKGDNSVATVSDLNGDYTIQVPSKNVSLEFIYMGMATQEQRVGSRQIINVIMQEDENLLEEVVVVGFGTQKKESVVGSISTIRPASLQKGTSRSLSNNLIGQLSGVIGSQRSGEPGYDGASFFIRGISTFNGNNNPLILVDGVERSLDNIDPAEIESFSILKDAAASAVYGVRGANGVILINTKRGKIGKPSVDIRFEQGITFLGKTPDYIGAYDYASLVNAIAKEEGNQIPYSQEDLEKYRTGSDPDLYPDVNWIDAITKKFGTNSRVNLDVTGGSDILRYSLVGSYYNTRGIMDRDKSYEWDNSDRLNRFSLRSNVDVNITPTTLLRVNIGGFLQDHTLSAGKKSTDGNYASLDEIFQTAFTTSPIAHPTRYSTGEIPVVANRANPWAWLTQTGYQTRKESSLETLFSIEQDLSMLVKGLKIKGLFSFDRYSASGVRRSKNPTYYQPANGRNPDGTLNLHMLGNGDEYLDYSSYGEYGTNSTYTEFSANYANTFGKHGVQGMFMYDMRNLDTGDKQPFRFMGIAGRFSYTFDNRYVTEFNFGYNGSENFAKGKRYGFFPSVALGWIVSEEKFMEPVRNVLSKLKLRGSYGLVGNDCIGATRGAVRFPYITTIDEVSGYTFGMDGNVYIGGMQEGLAGSPDLTWEKVKKLNIGVEVGILNTINLTVDFFQDKRYDIFMQRVNVPSSTGFTNNPYANYGKTTNKGVELSLEMNKRFSKDFEVMAQATMTYAKSRIDEIDEPVTVIGTNRARTGRPIGQIYGYIDEGLFTEDDFADVANGILKEGIPVPQFSNNIRPGDIKYKDVNNDGIINALDQSPIGGTWDPMLVYGFGLNMRYKNIDFGFFLQGNGKTYRIIGSGVKTFIPGTGANTKEGNIYSNYQDRWTPENPSQNVFWPRLSSTINENNTQPSTWWVRNMSMLRVKSIELGYSFSKKSLLPHFISNARLFVACSNPFEFSKFKMWDPELDTSTGAKYPIPRVVSFGFNLSF</sequence>
<dbReference type="SUPFAM" id="SSF56935">
    <property type="entry name" value="Porins"/>
    <property type="match status" value="1"/>
</dbReference>
<dbReference type="InterPro" id="IPR012910">
    <property type="entry name" value="Plug_dom"/>
</dbReference>
<dbReference type="Pfam" id="PF13715">
    <property type="entry name" value="CarbopepD_reg_2"/>
    <property type="match status" value="1"/>
</dbReference>
<keyword evidence="1" id="KW-1134">Transmembrane beta strand</keyword>
<evidence type="ECO:0000256" key="2">
    <source>
        <dbReference type="SAM" id="SignalP"/>
    </source>
</evidence>
<dbReference type="InterPro" id="IPR008969">
    <property type="entry name" value="CarboxyPept-like_regulatory"/>
</dbReference>